<evidence type="ECO:0000313" key="3">
    <source>
        <dbReference type="Proteomes" id="UP001305779"/>
    </source>
</evidence>
<evidence type="ECO:0000313" key="2">
    <source>
        <dbReference type="EMBL" id="KAK4495375.1"/>
    </source>
</evidence>
<keyword evidence="3" id="KW-1185">Reference proteome</keyword>
<gene>
    <name evidence="2" type="ORF">PRZ48_013706</name>
</gene>
<dbReference type="Proteomes" id="UP001305779">
    <property type="component" value="Unassembled WGS sequence"/>
</dbReference>
<evidence type="ECO:0000256" key="1">
    <source>
        <dbReference type="SAM" id="MobiDB-lite"/>
    </source>
</evidence>
<protein>
    <submittedName>
        <fullName evidence="2">Uncharacterized protein</fullName>
    </submittedName>
</protein>
<organism evidence="2 3">
    <name type="scientific">Zasmidium cellare</name>
    <name type="common">Wine cellar mold</name>
    <name type="synonym">Racodium cellare</name>
    <dbReference type="NCBI Taxonomy" id="395010"/>
    <lineage>
        <taxon>Eukaryota</taxon>
        <taxon>Fungi</taxon>
        <taxon>Dikarya</taxon>
        <taxon>Ascomycota</taxon>
        <taxon>Pezizomycotina</taxon>
        <taxon>Dothideomycetes</taxon>
        <taxon>Dothideomycetidae</taxon>
        <taxon>Mycosphaerellales</taxon>
        <taxon>Mycosphaerellaceae</taxon>
        <taxon>Zasmidium</taxon>
    </lineage>
</organism>
<name>A0ABR0E1U7_ZASCE</name>
<dbReference type="EMBL" id="JAXOVC010000012">
    <property type="protein sequence ID" value="KAK4495375.1"/>
    <property type="molecule type" value="Genomic_DNA"/>
</dbReference>
<feature type="compositionally biased region" description="Basic and acidic residues" evidence="1">
    <location>
        <begin position="164"/>
        <end position="178"/>
    </location>
</feature>
<proteinExistence type="predicted"/>
<feature type="region of interest" description="Disordered" evidence="1">
    <location>
        <begin position="153"/>
        <end position="178"/>
    </location>
</feature>
<feature type="region of interest" description="Disordered" evidence="1">
    <location>
        <begin position="1"/>
        <end position="54"/>
    </location>
</feature>
<feature type="compositionally biased region" description="Basic residues" evidence="1">
    <location>
        <begin position="153"/>
        <end position="163"/>
    </location>
</feature>
<comment type="caution">
    <text evidence="2">The sequence shown here is derived from an EMBL/GenBank/DDBJ whole genome shotgun (WGS) entry which is preliminary data.</text>
</comment>
<sequence>MAPVTPELKTPRRSGRISITASDKRLQSAIESPGSENLQLPTPKRRKRKAGAPQEDEFMQFARSLVADDTESALRVAGCSEVSTEAASDGQWCVCGIAEEDMFDLESVIRCDNRQACNVGEVINGLICQRGEDGAKEVRDWLQEETEKLGRQRKRRQLKRQKKKLEDLTKANRGDIEE</sequence>
<accession>A0ABR0E1U7</accession>
<reference evidence="2 3" key="1">
    <citation type="journal article" date="2023" name="G3 (Bethesda)">
        <title>A chromosome-level genome assembly of Zasmidium syzygii isolated from banana leaves.</title>
        <authorList>
            <person name="van Westerhoven A.C."/>
            <person name="Mehrabi R."/>
            <person name="Talebi R."/>
            <person name="Steentjes M.B.F."/>
            <person name="Corcolon B."/>
            <person name="Chong P.A."/>
            <person name="Kema G.H.J."/>
            <person name="Seidl M.F."/>
        </authorList>
    </citation>
    <scope>NUCLEOTIDE SEQUENCE [LARGE SCALE GENOMIC DNA]</scope>
    <source>
        <strain evidence="2 3">P124</strain>
    </source>
</reference>